<organism evidence="1 2">
    <name type="scientific">Chaetomium tenue</name>
    <dbReference type="NCBI Taxonomy" id="1854479"/>
    <lineage>
        <taxon>Eukaryota</taxon>
        <taxon>Fungi</taxon>
        <taxon>Dikarya</taxon>
        <taxon>Ascomycota</taxon>
        <taxon>Pezizomycotina</taxon>
        <taxon>Sordariomycetes</taxon>
        <taxon>Sordariomycetidae</taxon>
        <taxon>Sordariales</taxon>
        <taxon>Chaetomiaceae</taxon>
        <taxon>Chaetomium</taxon>
    </lineage>
</organism>
<gene>
    <name evidence="1" type="ORF">F5144DRAFT_570543</name>
</gene>
<evidence type="ECO:0000313" key="1">
    <source>
        <dbReference type="EMBL" id="KAH6631276.1"/>
    </source>
</evidence>
<dbReference type="EMBL" id="JAGIZQ010000004">
    <property type="protein sequence ID" value="KAH6631276.1"/>
    <property type="molecule type" value="Genomic_DNA"/>
</dbReference>
<sequence>MPFVPRINFSLEREKTGIELIDSVLAKRDADLYEEEKTGSSVFIIKWGKTPRSSLSFHFALLLVDDSEDSYPTTGTIGTTFSWGSFEDNQLVKTGGSTKVKAYNYRREMEFGNTYEWVGRTKAPAEYIESVMNDFGDHYNLVTNNCRVVTSKVAKFITNNKYREERRDRNILNTLKGLQQLSALGRAVGTGM</sequence>
<name>A0ACB7P532_9PEZI</name>
<proteinExistence type="predicted"/>
<comment type="caution">
    <text evidence="1">The sequence shown here is derived from an EMBL/GenBank/DDBJ whole genome shotgun (WGS) entry which is preliminary data.</text>
</comment>
<accession>A0ACB7P532</accession>
<reference evidence="1 2" key="1">
    <citation type="journal article" date="2021" name="Nat. Commun.">
        <title>Genetic determinants of endophytism in the Arabidopsis root mycobiome.</title>
        <authorList>
            <person name="Mesny F."/>
            <person name="Miyauchi S."/>
            <person name="Thiergart T."/>
            <person name="Pickel B."/>
            <person name="Atanasova L."/>
            <person name="Karlsson M."/>
            <person name="Huettel B."/>
            <person name="Barry K.W."/>
            <person name="Haridas S."/>
            <person name="Chen C."/>
            <person name="Bauer D."/>
            <person name="Andreopoulos W."/>
            <person name="Pangilinan J."/>
            <person name="LaButti K."/>
            <person name="Riley R."/>
            <person name="Lipzen A."/>
            <person name="Clum A."/>
            <person name="Drula E."/>
            <person name="Henrissat B."/>
            <person name="Kohler A."/>
            <person name="Grigoriev I.V."/>
            <person name="Martin F.M."/>
            <person name="Hacquard S."/>
        </authorList>
    </citation>
    <scope>NUCLEOTIDE SEQUENCE [LARGE SCALE GENOMIC DNA]</scope>
    <source>
        <strain evidence="1 2">MPI-SDFR-AT-0079</strain>
    </source>
</reference>
<dbReference type="Proteomes" id="UP000724584">
    <property type="component" value="Unassembled WGS sequence"/>
</dbReference>
<keyword evidence="2" id="KW-1185">Reference proteome</keyword>
<protein>
    <submittedName>
        <fullName evidence="1">Uncharacterized protein</fullName>
    </submittedName>
</protein>
<evidence type="ECO:0000313" key="2">
    <source>
        <dbReference type="Proteomes" id="UP000724584"/>
    </source>
</evidence>